<organism evidence="1 2">
    <name type="scientific">Candidatus Obscuribacter phosphatis</name>
    <dbReference type="NCBI Taxonomy" id="1906157"/>
    <lineage>
        <taxon>Bacteria</taxon>
        <taxon>Bacillati</taxon>
        <taxon>Candidatus Melainabacteria</taxon>
        <taxon>Candidatus Obscuribacterales</taxon>
        <taxon>Candidatus Obscuribacteraceae</taxon>
        <taxon>Candidatus Obscuribacter</taxon>
    </lineage>
</organism>
<comment type="caution">
    <text evidence="1">The sequence shown here is derived from an EMBL/GenBank/DDBJ whole genome shotgun (WGS) entry which is preliminary data.</text>
</comment>
<dbReference type="Proteomes" id="UP000664277">
    <property type="component" value="Unassembled WGS sequence"/>
</dbReference>
<sequence>MEPQRKEGLERKDQAFANAEKAEEPGLSYLSILQEKVKVVKEHPVESALAATALLGAGAFAKRAIGRYLASGSGHGVLLVEDTPYTGKALKAALELEGEQVTWLRGVKRADGLPHQLKGIGASGEEVLLDTRKFKGALVDGELEGSYLQGAHVVDALKKGHLPSIGISSDAETNALLRRTGAAASAEKPTALAAILAHKVDFALLKRNPAALQRGMDGVGREISAYYKERLPLQGDTARAHAQSELLLRRFLSE</sequence>
<reference evidence="1" key="1">
    <citation type="submission" date="2021-02" db="EMBL/GenBank/DDBJ databases">
        <title>Genome-Resolved Metagenomics of a Microbial Community Performing Photosynthetic Biological Nutrient Removal.</title>
        <authorList>
            <person name="Mcdaniel E.A."/>
        </authorList>
    </citation>
    <scope>NUCLEOTIDE SEQUENCE</scope>
    <source>
        <strain evidence="1">UWPOB_OBS1</strain>
    </source>
</reference>
<name>A0A8J7TMH9_9BACT</name>
<evidence type="ECO:0000313" key="1">
    <source>
        <dbReference type="EMBL" id="MBN8661041.1"/>
    </source>
</evidence>
<protein>
    <submittedName>
        <fullName evidence="1">Response regulator</fullName>
    </submittedName>
</protein>
<proteinExistence type="predicted"/>
<evidence type="ECO:0000313" key="2">
    <source>
        <dbReference type="Proteomes" id="UP000664277"/>
    </source>
</evidence>
<gene>
    <name evidence="1" type="ORF">J0M35_11800</name>
</gene>
<dbReference type="AlphaFoldDB" id="A0A8J7TMH9"/>
<dbReference type="EMBL" id="JAFLCK010000015">
    <property type="protein sequence ID" value="MBN8661041.1"/>
    <property type="molecule type" value="Genomic_DNA"/>
</dbReference>
<dbReference type="Gene3D" id="3.40.50.2300">
    <property type="match status" value="1"/>
</dbReference>
<accession>A0A8J7TMH9</accession>